<evidence type="ECO:0000256" key="3">
    <source>
        <dbReference type="ARBA" id="ARBA00022692"/>
    </source>
</evidence>
<dbReference type="InterPro" id="IPR027417">
    <property type="entry name" value="P-loop_NTPase"/>
</dbReference>
<dbReference type="AlphaFoldDB" id="A0A9P5A448"/>
<dbReference type="Gene3D" id="3.40.50.300">
    <property type="entry name" value="P-loop containing nucleotide triphosphate hydrolases"/>
    <property type="match status" value="1"/>
</dbReference>
<feature type="domain" description="AAA+ ATPase" evidence="15">
    <location>
        <begin position="273"/>
        <end position="414"/>
    </location>
</feature>
<reference evidence="17" key="2">
    <citation type="submission" date="2020-02" db="EMBL/GenBank/DDBJ databases">
        <title>Identification and distribution of gene clusters putatively required for synthesis of sphingolipid metabolism inhibitors in phylogenetically diverse species of the filamentous fungus Fusarium.</title>
        <authorList>
            <person name="Kim H.-S."/>
            <person name="Busman M."/>
            <person name="Brown D.W."/>
            <person name="Divon H."/>
            <person name="Uhlig S."/>
            <person name="Proctor R.H."/>
        </authorList>
    </citation>
    <scope>NUCLEOTIDE SEQUENCE</scope>
    <source>
        <strain evidence="17">NRRL 25174</strain>
    </source>
</reference>
<evidence type="ECO:0000256" key="9">
    <source>
        <dbReference type="ARBA" id="ARBA00023128"/>
    </source>
</evidence>
<dbReference type="InterPro" id="IPR003960">
    <property type="entry name" value="ATPase_AAA_CS"/>
</dbReference>
<evidence type="ECO:0000313" key="18">
    <source>
        <dbReference type="Proteomes" id="UP000730481"/>
    </source>
</evidence>
<dbReference type="InterPro" id="IPR057495">
    <property type="entry name" value="AAA_lid_BCS1"/>
</dbReference>
<evidence type="ECO:0000313" key="17">
    <source>
        <dbReference type="EMBL" id="KAF4331636.1"/>
    </source>
</evidence>
<comment type="subcellular location">
    <subcellularLocation>
        <location evidence="1">Mitochondrion inner membrane</location>
        <topology evidence="1">Single-pass membrane protein</topology>
    </subcellularLocation>
</comment>
<keyword evidence="8 14" id="KW-1133">Transmembrane helix</keyword>
<dbReference type="Proteomes" id="UP000730481">
    <property type="component" value="Unassembled WGS sequence"/>
</dbReference>
<keyword evidence="3 14" id="KW-0812">Transmembrane</keyword>
<keyword evidence="4 12" id="KW-0547">Nucleotide-binding</keyword>
<evidence type="ECO:0000256" key="5">
    <source>
        <dbReference type="ARBA" id="ARBA00022792"/>
    </source>
</evidence>
<keyword evidence="18" id="KW-1185">Reference proteome</keyword>
<dbReference type="SMART" id="SM01024">
    <property type="entry name" value="BCS1_N"/>
    <property type="match status" value="1"/>
</dbReference>
<dbReference type="Pfam" id="PF00004">
    <property type="entry name" value="AAA"/>
    <property type="match status" value="1"/>
</dbReference>
<name>A0A9P5A448_9HYPO</name>
<accession>A0A9P5A448</accession>
<evidence type="ECO:0000256" key="12">
    <source>
        <dbReference type="RuleBase" id="RU003651"/>
    </source>
</evidence>
<dbReference type="OrthoDB" id="10251412at2759"/>
<sequence>MDDQQDSVMSQGLFIGLLEMIFPGMTYLPYFAAFAFIIKFAFESWSEAITARFISTVEIHAQDETYNYLMNWISRNNISQDNYRLQASATLNNSAFNWPDEAENENNPDVDGDEEADPVARQINEMRSKSATSLYNAKPLYWTPAFGTHFFRYENRMLAFTRSLEGSNYTSTPRQPEKLSISCLGRDATVLKRLLYNARIDFCEKQKGKTGIFRATKLYSEDEMSWTRCMSKATRPMSTIALDEHLKQNLVKDLRRYLDRQTKHWYATRGIPYRRGYLFSGPPGTGKTSLTLAAAGLMGLDIYMVNLNSPRINEDSLASLFQKLPYTCMVLLEDIDATGLAQRRGADTATMGAKGRKKKDAERLSLSGLLNIIDGAAAQEGRVLVMTSNHTENIDPALIRPGRIDFTISFQLATSEAAETLFIQMFDAPDVIHESEKKAVKSLQDQAREFRDKIPNLALSPAAIQGFLLTHQEDPEGALAAVDEWVKQILEQKNVAVSVPEEIEESEKEFSDSEEEGDSDGGSDIQYRR</sequence>
<dbReference type="SMART" id="SM00382">
    <property type="entry name" value="AAA"/>
    <property type="match status" value="1"/>
</dbReference>
<proteinExistence type="inferred from homology"/>
<dbReference type="InterPro" id="IPR003593">
    <property type="entry name" value="AAA+_ATPase"/>
</dbReference>
<evidence type="ECO:0000256" key="7">
    <source>
        <dbReference type="ARBA" id="ARBA00022840"/>
    </source>
</evidence>
<dbReference type="PROSITE" id="PS00674">
    <property type="entry name" value="AAA"/>
    <property type="match status" value="1"/>
</dbReference>
<evidence type="ECO:0000256" key="1">
    <source>
        <dbReference type="ARBA" id="ARBA00004434"/>
    </source>
</evidence>
<keyword evidence="7 12" id="KW-0067">ATP-binding</keyword>
<protein>
    <submittedName>
        <fullName evidence="17">BCS1</fullName>
    </submittedName>
</protein>
<evidence type="ECO:0000256" key="2">
    <source>
        <dbReference type="ARBA" id="ARBA00007448"/>
    </source>
</evidence>
<organism evidence="17 18">
    <name type="scientific">Fusarium beomiforme</name>
    <dbReference type="NCBI Taxonomy" id="44412"/>
    <lineage>
        <taxon>Eukaryota</taxon>
        <taxon>Fungi</taxon>
        <taxon>Dikarya</taxon>
        <taxon>Ascomycota</taxon>
        <taxon>Pezizomycotina</taxon>
        <taxon>Sordariomycetes</taxon>
        <taxon>Hypocreomycetidae</taxon>
        <taxon>Hypocreales</taxon>
        <taxon>Nectriaceae</taxon>
        <taxon>Fusarium</taxon>
        <taxon>Fusarium burgessii species complex</taxon>
    </lineage>
</organism>
<dbReference type="EMBL" id="PVQB02001570">
    <property type="protein sequence ID" value="KAF4331636.1"/>
    <property type="molecule type" value="Genomic_DNA"/>
</dbReference>
<keyword evidence="5" id="KW-0999">Mitochondrion inner membrane</keyword>
<evidence type="ECO:0000256" key="10">
    <source>
        <dbReference type="ARBA" id="ARBA00023136"/>
    </source>
</evidence>
<keyword evidence="9" id="KW-0496">Mitochondrion</keyword>
<dbReference type="GO" id="GO:0005524">
    <property type="term" value="F:ATP binding"/>
    <property type="evidence" value="ECO:0007669"/>
    <property type="project" value="UniProtKB-KW"/>
</dbReference>
<comment type="catalytic activity">
    <reaction evidence="11">
        <text>ATP + H2O = ADP + phosphate + H(+)</text>
        <dbReference type="Rhea" id="RHEA:13065"/>
        <dbReference type="ChEBI" id="CHEBI:15377"/>
        <dbReference type="ChEBI" id="CHEBI:15378"/>
        <dbReference type="ChEBI" id="CHEBI:30616"/>
        <dbReference type="ChEBI" id="CHEBI:43474"/>
        <dbReference type="ChEBI" id="CHEBI:456216"/>
    </reaction>
    <physiologicalReaction direction="left-to-right" evidence="11">
        <dbReference type="Rhea" id="RHEA:13066"/>
    </physiologicalReaction>
</comment>
<dbReference type="InterPro" id="IPR014851">
    <property type="entry name" value="BCS1_N"/>
</dbReference>
<keyword evidence="10 14" id="KW-0472">Membrane</keyword>
<gene>
    <name evidence="17" type="ORF">FBEOM_14604</name>
</gene>
<feature type="region of interest" description="Disordered" evidence="13">
    <location>
        <begin position="497"/>
        <end position="529"/>
    </location>
</feature>
<evidence type="ECO:0000259" key="16">
    <source>
        <dbReference type="SMART" id="SM01024"/>
    </source>
</evidence>
<keyword evidence="6" id="KW-0378">Hydrolase</keyword>
<comment type="similarity">
    <text evidence="2">Belongs to the AAA ATPase family. BCS1 subfamily.</text>
</comment>
<evidence type="ECO:0000256" key="8">
    <source>
        <dbReference type="ARBA" id="ARBA00022989"/>
    </source>
</evidence>
<feature type="compositionally biased region" description="Acidic residues" evidence="13">
    <location>
        <begin position="501"/>
        <end position="521"/>
    </location>
</feature>
<dbReference type="InterPro" id="IPR050747">
    <property type="entry name" value="Mitochondrial_chaperone_BCS1"/>
</dbReference>
<evidence type="ECO:0000256" key="11">
    <source>
        <dbReference type="ARBA" id="ARBA00048778"/>
    </source>
</evidence>
<evidence type="ECO:0000256" key="14">
    <source>
        <dbReference type="SAM" id="Phobius"/>
    </source>
</evidence>
<dbReference type="Pfam" id="PF08740">
    <property type="entry name" value="BCS1_N"/>
    <property type="match status" value="1"/>
</dbReference>
<feature type="domain" description="BCS1 N-terminal" evidence="16">
    <location>
        <begin position="32"/>
        <end position="240"/>
    </location>
</feature>
<evidence type="ECO:0000259" key="15">
    <source>
        <dbReference type="SMART" id="SM00382"/>
    </source>
</evidence>
<evidence type="ECO:0000256" key="4">
    <source>
        <dbReference type="ARBA" id="ARBA00022741"/>
    </source>
</evidence>
<dbReference type="SUPFAM" id="SSF52540">
    <property type="entry name" value="P-loop containing nucleoside triphosphate hydrolases"/>
    <property type="match status" value="1"/>
</dbReference>
<dbReference type="InterPro" id="IPR003959">
    <property type="entry name" value="ATPase_AAA_core"/>
</dbReference>
<evidence type="ECO:0000256" key="6">
    <source>
        <dbReference type="ARBA" id="ARBA00022801"/>
    </source>
</evidence>
<reference evidence="17" key="1">
    <citation type="journal article" date="2017" name="Mycologia">
        <title>Fusarium algeriense, sp. nov., a novel toxigenic crown rot pathogen of durum wheat from Algeria is nested in the Fusarium burgessii species complex.</title>
        <authorList>
            <person name="Laraba I."/>
            <person name="Keddad A."/>
            <person name="Boureghda H."/>
            <person name="Abdallah N."/>
            <person name="Vaughan M.M."/>
            <person name="Proctor R.H."/>
            <person name="Busman M."/>
            <person name="O'Donnell K."/>
        </authorList>
    </citation>
    <scope>NUCLEOTIDE SEQUENCE</scope>
    <source>
        <strain evidence="17">NRRL 25174</strain>
    </source>
</reference>
<dbReference type="Pfam" id="PF25426">
    <property type="entry name" value="AAA_lid_BCS1"/>
    <property type="match status" value="1"/>
</dbReference>
<comment type="caution">
    <text evidence="17">The sequence shown here is derived from an EMBL/GenBank/DDBJ whole genome shotgun (WGS) entry which is preliminary data.</text>
</comment>
<dbReference type="PANTHER" id="PTHR23070">
    <property type="entry name" value="BCS1 AAA-TYPE ATPASE"/>
    <property type="match status" value="1"/>
</dbReference>
<feature type="transmembrane region" description="Helical" evidence="14">
    <location>
        <begin position="20"/>
        <end position="42"/>
    </location>
</feature>
<dbReference type="GO" id="GO:0005743">
    <property type="term" value="C:mitochondrial inner membrane"/>
    <property type="evidence" value="ECO:0007669"/>
    <property type="project" value="UniProtKB-SubCell"/>
</dbReference>
<dbReference type="GO" id="GO:0016887">
    <property type="term" value="F:ATP hydrolysis activity"/>
    <property type="evidence" value="ECO:0007669"/>
    <property type="project" value="InterPro"/>
</dbReference>
<evidence type="ECO:0000256" key="13">
    <source>
        <dbReference type="SAM" id="MobiDB-lite"/>
    </source>
</evidence>